<sequence length="593" mass="62686">MSESVTTMEIEDILSSIRTLVSSDITKARPENDGTGGAAPDAELPGRLVLTSDLRVGETDQAGAGRARSDGPRDEGDASAHAPGDAARPAGAEDRPEETRPRAAEPLLLDPAKRRDHRPPQNEDDGDASGASQVLHTSGMGEIFDEAPYFDDREADPVPASPRAAASFRIVGGTAPNSQEPQAPWQLHGREDDEAPRPDDMQDDDGGFEEDFLLSDLAEASIFDAADDAGHDAPDAQRGASARESLPHGAMTLEQRIAELEAAVTAQAFDFEPDGSEDGAQHRPTSILRLATEEGQATDPAANYPSKAHDAPAPSFASMRGRATPDTGEAESGRSGGGNAPGRFGQGDLEAPSIAGGRFGAAGTIEQPEQSEQSVRAHGREDRPEAEDGISEGAELLGAGLSGAHAADAEPDTLHAADTSGPGAIPPRNEPRESASDPGEDDERAWIAEAIRAAGLGRAARKGAPDREARASRVHRLDVSGESDMSDDDSTAGSQPMNDAPGAQQDDIEVIAADRARSNSFHSRSARRTEAPEPEPQPAPEESAFLDEDMLREMVAEIVRQELQGALGERITRNVRKLVRREIMRAVSIREFD</sequence>
<evidence type="ECO:0000313" key="3">
    <source>
        <dbReference type="Proteomes" id="UP000698242"/>
    </source>
</evidence>
<feature type="compositionally biased region" description="Acidic residues" evidence="1">
    <location>
        <begin position="201"/>
        <end position="213"/>
    </location>
</feature>
<feature type="region of interest" description="Disordered" evidence="1">
    <location>
        <begin position="21"/>
        <end position="254"/>
    </location>
</feature>
<dbReference type="AlphaFoldDB" id="A0A921NQW5"/>
<dbReference type="Proteomes" id="UP000698242">
    <property type="component" value="Unassembled WGS sequence"/>
</dbReference>
<dbReference type="OrthoDB" id="7875768at2"/>
<dbReference type="EMBL" id="APKE01000011">
    <property type="protein sequence ID" value="KAF0676777.1"/>
    <property type="molecule type" value="Genomic_DNA"/>
</dbReference>
<organism evidence="2 3">
    <name type="scientific">Profundibacterium mesophilum KAUST100406-0324</name>
    <dbReference type="NCBI Taxonomy" id="1037889"/>
    <lineage>
        <taxon>Bacteria</taxon>
        <taxon>Pseudomonadati</taxon>
        <taxon>Pseudomonadota</taxon>
        <taxon>Alphaproteobacteria</taxon>
        <taxon>Rhodobacterales</taxon>
        <taxon>Roseobacteraceae</taxon>
        <taxon>Profundibacterium</taxon>
    </lineage>
</organism>
<accession>A0A921NQW5</accession>
<feature type="compositionally biased region" description="Basic and acidic residues" evidence="1">
    <location>
        <begin position="188"/>
        <end position="200"/>
    </location>
</feature>
<evidence type="ECO:0000313" key="2">
    <source>
        <dbReference type="EMBL" id="KAF0676777.1"/>
    </source>
</evidence>
<evidence type="ECO:0000256" key="1">
    <source>
        <dbReference type="SAM" id="MobiDB-lite"/>
    </source>
</evidence>
<proteinExistence type="predicted"/>
<feature type="compositionally biased region" description="Low complexity" evidence="1">
    <location>
        <begin position="392"/>
        <end position="406"/>
    </location>
</feature>
<comment type="caution">
    <text evidence="2">The sequence shown here is derived from an EMBL/GenBank/DDBJ whole genome shotgun (WGS) entry which is preliminary data.</text>
</comment>
<feature type="compositionally biased region" description="Basic and acidic residues" evidence="1">
    <location>
        <begin position="67"/>
        <end position="78"/>
    </location>
</feature>
<feature type="compositionally biased region" description="Low complexity" evidence="1">
    <location>
        <begin position="447"/>
        <end position="458"/>
    </location>
</feature>
<feature type="compositionally biased region" description="Basic and acidic residues" evidence="1">
    <location>
        <begin position="463"/>
        <end position="479"/>
    </location>
</feature>
<feature type="region of interest" description="Disordered" evidence="1">
    <location>
        <begin position="268"/>
        <end position="546"/>
    </location>
</feature>
<reference evidence="2" key="1">
    <citation type="submission" date="2013-03" db="EMBL/GenBank/DDBJ databases">
        <title>Genome Sequence of the Profundibacterium mesophilum strain KAUST100406-0324T from Red Sea, a novel genus in the family Rhodobacteraceae.</title>
        <authorList>
            <person name="Essack M."/>
            <person name="Alam I."/>
            <person name="Lafi F."/>
            <person name="Alawi W."/>
            <person name="Kamanu F."/>
            <person name="Al-Suwailem A."/>
            <person name="Lee O.O."/>
            <person name="Xu Y."/>
            <person name="Bajic V."/>
            <person name="Qian P.-Y."/>
            <person name="Archer J."/>
        </authorList>
    </citation>
    <scope>NUCLEOTIDE SEQUENCE</scope>
    <source>
        <strain evidence="2">KAUST100406-0324</strain>
    </source>
</reference>
<feature type="compositionally biased region" description="Basic and acidic residues" evidence="1">
    <location>
        <begin position="91"/>
        <end position="103"/>
    </location>
</feature>
<dbReference type="RefSeq" id="WP_159964286.1">
    <property type="nucleotide sequence ID" value="NZ_APKE01000011.1"/>
</dbReference>
<protein>
    <submittedName>
        <fullName evidence="2">Uncharacterized protein</fullName>
    </submittedName>
</protein>
<name>A0A921NQW5_9RHOB</name>
<gene>
    <name evidence="2" type="ORF">PMES_00863</name>
</gene>
<keyword evidence="3" id="KW-1185">Reference proteome</keyword>